<sequence length="1004" mass="108687">MARSSTPIRSPISSSIPFNRPRGNLHQAQWATEHAVQAVRYNLYNRKTKENGGSQVSQASQELRQTLIPNHSGYVGAPFQSSSPLACNTPQSKIPHRTTEASSAMQPPQRETGPQQIKDLRATHDTVIKQAPRSHDDSQAIITTASPQRDFDLVSNRVDSRLFSENDHNSHLRRRVSSREPLALLKNSIGSLRGDVRPDLCQSGPKFQTCSVLGDFCRTVRVDPTTLGINDHHGHLEGSLGYPRPPTLPQNSIGSLRGDVRPDLCQSGPKFQTCSVLGDFCRTVRVDPTTLGINDHHGHLEGSLGYPRPPTLPQNSIGSLRGDVRPDLCQSGPKFQTCSVLGDFCRTVRVDPTTLGINDHHGHLEGSLGYPRPPTLPQNSIGSLRGDVRPDLCQSGPKFQTCSVLGDFCRTVRVDPTTLGINDHHGHLEGSLGYPRPPTLPQNSIGSLRGDVRPDLCQSGPKFQTCSVLGDFCRTVRVDPTTLGINDHHGHLEGSLGYPRPPTLPQNSIGSLRGDVRPDLCQSGPKFQTCSVLGDFCRTVRVDPTTLGINDHHGHLEGSLGYPRPPTLPQNSIGSLRGDVRPDLCQSGPKFQTCSVLGDFCRTVRVDPTTLGINDHHGHLEGSLGYPRPPTLPQNSIGSLRGDVRPDLCQSGPKFQTCSVLGDFCRTVRVDPTTLGINDHHGHLEGSLGYPRPPTLPQNSIGSLRGDVRPDLCQSGPKFQTCSVLGDFCRTVRVDPTTLGINDHHGHLEGSLGYPRPPTLPQNSIGSLRGDVRPDLCQSGPKFQTCSVLGDFCRTVRVDPTTLGINDHHGHLEGSLGYPRPPTLPQNSIGSLRGDVRPDLCQSGPKFQTCSVLGDFCRTVRVDPTTLGINDHHGHLEGSLGYPRPPTLPQNSIGSLRGDVRPDLCQSGPKFQTCSVLGDFCRTVRVDPTTLGINDHHGHLEGSLGYPRPPTLPQNSIGSLRGDVRPDLCQSGLSSIPAGSVWSHSGLFNGKQPKPDPSTVQPDS</sequence>
<comment type="caution">
    <text evidence="2">The sequence shown here is derived from an EMBL/GenBank/DDBJ whole genome shotgun (WGS) entry which is preliminary data.</text>
</comment>
<accession>A0A2I0K4R6</accession>
<evidence type="ECO:0000313" key="2">
    <source>
        <dbReference type="EMBL" id="PKI63140.1"/>
    </source>
</evidence>
<keyword evidence="3" id="KW-1185">Reference proteome</keyword>
<protein>
    <submittedName>
        <fullName evidence="2">Uncharacterized protein</fullName>
    </submittedName>
</protein>
<dbReference type="EMBL" id="PGOL01000901">
    <property type="protein sequence ID" value="PKI63140.1"/>
    <property type="molecule type" value="Genomic_DNA"/>
</dbReference>
<evidence type="ECO:0000256" key="1">
    <source>
        <dbReference type="SAM" id="MobiDB-lite"/>
    </source>
</evidence>
<feature type="region of interest" description="Disordered" evidence="1">
    <location>
        <begin position="74"/>
        <end position="116"/>
    </location>
</feature>
<feature type="compositionally biased region" description="Polar residues" evidence="1">
    <location>
        <begin position="79"/>
        <end position="92"/>
    </location>
</feature>
<feature type="region of interest" description="Disordered" evidence="1">
    <location>
        <begin position="984"/>
        <end position="1004"/>
    </location>
</feature>
<feature type="region of interest" description="Disordered" evidence="1">
    <location>
        <begin position="1"/>
        <end position="21"/>
    </location>
</feature>
<dbReference type="Proteomes" id="UP000233551">
    <property type="component" value="Unassembled WGS sequence"/>
</dbReference>
<feature type="region of interest" description="Disordered" evidence="1">
    <location>
        <begin position="940"/>
        <end position="959"/>
    </location>
</feature>
<reference evidence="2 3" key="1">
    <citation type="submission" date="2017-11" db="EMBL/GenBank/DDBJ databases">
        <title>De-novo sequencing of pomegranate (Punica granatum L.) genome.</title>
        <authorList>
            <person name="Akparov Z."/>
            <person name="Amiraslanov A."/>
            <person name="Hajiyeva S."/>
            <person name="Abbasov M."/>
            <person name="Kaur K."/>
            <person name="Hamwieh A."/>
            <person name="Solovyev V."/>
            <person name="Salamov A."/>
            <person name="Braich B."/>
            <person name="Kosarev P."/>
            <person name="Mahmoud A."/>
            <person name="Hajiyev E."/>
            <person name="Babayeva S."/>
            <person name="Izzatullayeva V."/>
            <person name="Mammadov A."/>
            <person name="Mammadov A."/>
            <person name="Sharifova S."/>
            <person name="Ojaghi J."/>
            <person name="Eynullazada K."/>
            <person name="Bayramov B."/>
            <person name="Abdulazimova A."/>
            <person name="Shahmuradov I."/>
        </authorList>
    </citation>
    <scope>NUCLEOTIDE SEQUENCE [LARGE SCALE GENOMIC DNA]</scope>
    <source>
        <strain evidence="3">cv. AG2017</strain>
        <tissue evidence="2">Leaf</tissue>
    </source>
</reference>
<dbReference type="AlphaFoldDB" id="A0A2I0K4R6"/>
<name>A0A2I0K4R6_PUNGR</name>
<evidence type="ECO:0000313" key="3">
    <source>
        <dbReference type="Proteomes" id="UP000233551"/>
    </source>
</evidence>
<gene>
    <name evidence="2" type="ORF">CRG98_016472</name>
</gene>
<proteinExistence type="predicted"/>
<organism evidence="2 3">
    <name type="scientific">Punica granatum</name>
    <name type="common">Pomegranate</name>
    <dbReference type="NCBI Taxonomy" id="22663"/>
    <lineage>
        <taxon>Eukaryota</taxon>
        <taxon>Viridiplantae</taxon>
        <taxon>Streptophyta</taxon>
        <taxon>Embryophyta</taxon>
        <taxon>Tracheophyta</taxon>
        <taxon>Spermatophyta</taxon>
        <taxon>Magnoliopsida</taxon>
        <taxon>eudicotyledons</taxon>
        <taxon>Gunneridae</taxon>
        <taxon>Pentapetalae</taxon>
        <taxon>rosids</taxon>
        <taxon>malvids</taxon>
        <taxon>Myrtales</taxon>
        <taxon>Lythraceae</taxon>
        <taxon>Punica</taxon>
    </lineage>
</organism>
<dbReference type="STRING" id="22663.A0A2I0K4R6"/>